<dbReference type="RefSeq" id="XP_012940614.1">
    <property type="nucleotide sequence ID" value="XM_013085160.2"/>
</dbReference>
<protein>
    <submittedName>
        <fullName evidence="3">Uncharacterized protein LOC106012369</fullName>
    </submittedName>
</protein>
<feature type="compositionally biased region" description="Basic and acidic residues" evidence="1">
    <location>
        <begin position="387"/>
        <end position="398"/>
    </location>
</feature>
<feature type="compositionally biased region" description="Polar residues" evidence="1">
    <location>
        <begin position="182"/>
        <end position="197"/>
    </location>
</feature>
<feature type="region of interest" description="Disordered" evidence="1">
    <location>
        <begin position="244"/>
        <end position="412"/>
    </location>
</feature>
<proteinExistence type="predicted"/>
<organism evidence="2 3">
    <name type="scientific">Aplysia californica</name>
    <name type="common">California sea hare</name>
    <dbReference type="NCBI Taxonomy" id="6500"/>
    <lineage>
        <taxon>Eukaryota</taxon>
        <taxon>Metazoa</taxon>
        <taxon>Spiralia</taxon>
        <taxon>Lophotrochozoa</taxon>
        <taxon>Mollusca</taxon>
        <taxon>Gastropoda</taxon>
        <taxon>Heterobranchia</taxon>
        <taxon>Euthyneura</taxon>
        <taxon>Tectipleura</taxon>
        <taxon>Aplysiida</taxon>
        <taxon>Aplysioidea</taxon>
        <taxon>Aplysiidae</taxon>
        <taxon>Aplysia</taxon>
    </lineage>
</organism>
<evidence type="ECO:0000313" key="3">
    <source>
        <dbReference type="RefSeq" id="XP_012940614.1"/>
    </source>
</evidence>
<evidence type="ECO:0000313" key="2">
    <source>
        <dbReference type="Proteomes" id="UP000694888"/>
    </source>
</evidence>
<reference evidence="3" key="1">
    <citation type="submission" date="2025-08" db="UniProtKB">
        <authorList>
            <consortium name="RefSeq"/>
        </authorList>
    </citation>
    <scope>IDENTIFICATION</scope>
</reference>
<feature type="region of interest" description="Disordered" evidence="1">
    <location>
        <begin position="109"/>
        <end position="149"/>
    </location>
</feature>
<feature type="compositionally biased region" description="Polar residues" evidence="1">
    <location>
        <begin position="355"/>
        <end position="367"/>
    </location>
</feature>
<dbReference type="Proteomes" id="UP000694888">
    <property type="component" value="Unplaced"/>
</dbReference>
<feature type="compositionally biased region" description="Polar residues" evidence="1">
    <location>
        <begin position="125"/>
        <end position="149"/>
    </location>
</feature>
<accession>A0ABM1A4D7</accession>
<evidence type="ECO:0000256" key="1">
    <source>
        <dbReference type="SAM" id="MobiDB-lite"/>
    </source>
</evidence>
<name>A0ABM1A4D7_APLCA</name>
<feature type="compositionally biased region" description="Polar residues" evidence="1">
    <location>
        <begin position="269"/>
        <end position="311"/>
    </location>
</feature>
<dbReference type="GeneID" id="106012369"/>
<keyword evidence="2" id="KW-1185">Reference proteome</keyword>
<feature type="compositionally biased region" description="Polar residues" evidence="1">
    <location>
        <begin position="204"/>
        <end position="215"/>
    </location>
</feature>
<gene>
    <name evidence="3" type="primary">LOC106012369</name>
</gene>
<feature type="region of interest" description="Disordered" evidence="1">
    <location>
        <begin position="182"/>
        <end position="218"/>
    </location>
</feature>
<feature type="compositionally biased region" description="Polar residues" evidence="1">
    <location>
        <begin position="399"/>
        <end position="409"/>
    </location>
</feature>
<sequence length="471" mass="52889">MAPAVVFYLSLHNLHEVDSSKNMDKHTVVSAFLSFPFLYIPPTPLFRQVYLAQHRHRLEQLGDRPYLHHCYPEIPPHRPGTWHVYSWRDIDTVVERLYKVPQRWITHAPRRRATSAGPSGIRPMRSSSNSDVATVTKRSQSATVTNRSQSATAYTKLLPKSTAPTVSASKHRATYKHSTEIVSSTNVRSQNRSFQKNSLHKNESTLQKPATTVSNKRAHSLHPFDFKSRKTTTVNGSLLGLLDETESSQGTHPRSGCFSADVSKESKPHQNTYTTRKNNKETNPPKTITSRSNTELRSKPQQNNTTTSSKGHNFEKIGRGTSTGSGQGYVSHNSDQNRQRSRSAVMKSSKVDFVNSGNVSTISEKTNPPQPRNAASAALLFGRKNNHNQEQRIRRNSDSEIGSKSSPHVVSSIREPRWEFEGGDSDSVVSSVLQLLQTVSSTNGRIRSSSALLNYRERLLQQRQQQQLKEE</sequence>